<evidence type="ECO:0000256" key="3">
    <source>
        <dbReference type="ARBA" id="ARBA00022553"/>
    </source>
</evidence>
<evidence type="ECO:0000259" key="18">
    <source>
        <dbReference type="Pfam" id="PF04695"/>
    </source>
</evidence>
<feature type="domain" description="Peroxisome membrane anchor protein Pex14p N-terminal" evidence="18">
    <location>
        <begin position="18"/>
        <end position="59"/>
    </location>
</feature>
<dbReference type="InterPro" id="IPR025655">
    <property type="entry name" value="PEX14"/>
</dbReference>
<evidence type="ECO:0000256" key="14">
    <source>
        <dbReference type="ARBA" id="ARBA00055057"/>
    </source>
</evidence>
<dbReference type="GO" id="GO:0012505">
    <property type="term" value="C:endomembrane system"/>
    <property type="evidence" value="ECO:0007669"/>
    <property type="project" value="UniProtKB-SubCell"/>
</dbReference>
<feature type="compositionally biased region" description="Basic and acidic residues" evidence="17">
    <location>
        <begin position="227"/>
        <end position="242"/>
    </location>
</feature>
<feature type="region of interest" description="Disordered" evidence="17">
    <location>
        <begin position="217"/>
        <end position="294"/>
    </location>
</feature>
<dbReference type="PANTHER" id="PTHR23058">
    <property type="entry name" value="PEROXISOMAL MEMBRANE PROTEIN PEX14"/>
    <property type="match status" value="1"/>
</dbReference>
<dbReference type="Gene3D" id="1.10.10.10">
    <property type="entry name" value="Winged helix-like DNA-binding domain superfamily/Winged helix DNA-binding domain"/>
    <property type="match status" value="1"/>
</dbReference>
<dbReference type="GO" id="GO:0005778">
    <property type="term" value="C:peroxisomal membrane"/>
    <property type="evidence" value="ECO:0007669"/>
    <property type="project" value="UniProtKB-SubCell"/>
</dbReference>
<keyword evidence="9 16" id="KW-0472">Membrane</keyword>
<reference evidence="19" key="2">
    <citation type="submission" date="2022-10" db="EMBL/GenBank/DDBJ databases">
        <authorList>
            <consortium name="ENA_rothamsted_submissions"/>
            <consortium name="culmorum"/>
            <person name="King R."/>
        </authorList>
    </citation>
    <scope>NUCLEOTIDE SEQUENCE</scope>
</reference>
<dbReference type="GO" id="GO:0005102">
    <property type="term" value="F:signaling receptor binding"/>
    <property type="evidence" value="ECO:0007669"/>
    <property type="project" value="TreeGrafter"/>
</dbReference>
<evidence type="ECO:0000256" key="6">
    <source>
        <dbReference type="ARBA" id="ARBA00022989"/>
    </source>
</evidence>
<evidence type="ECO:0000256" key="7">
    <source>
        <dbReference type="ARBA" id="ARBA00022990"/>
    </source>
</evidence>
<dbReference type="GO" id="GO:1990429">
    <property type="term" value="C:peroxisomal importomer complex"/>
    <property type="evidence" value="ECO:0007669"/>
    <property type="project" value="TreeGrafter"/>
</dbReference>
<keyword evidence="20" id="KW-1185">Reference proteome</keyword>
<comment type="subunit">
    <text evidence="15">Interacts with PEX13; forming the PEX13-PEX14 docking complex. Interacts with PEX5 (via WxxxF/Y motifs). Interacts with PEX19. Interacts with tubulin.</text>
</comment>
<protein>
    <recommendedName>
        <fullName evidence="11 16">Peroxisomal membrane protein PEX14</fullName>
    </recommendedName>
    <alternativeName>
        <fullName evidence="16">Peroxin-14</fullName>
    </alternativeName>
</protein>
<gene>
    <name evidence="19" type="ORF">PHAECO_LOCUS6856</name>
</gene>
<keyword evidence="5 16" id="KW-0653">Protein transport</keyword>
<accession>A0A9P0DJE2</accession>
<dbReference type="AlphaFoldDB" id="A0A9P0DJE2"/>
<evidence type="ECO:0000256" key="13">
    <source>
        <dbReference type="ARBA" id="ARBA00046271"/>
    </source>
</evidence>
<evidence type="ECO:0000256" key="17">
    <source>
        <dbReference type="SAM" id="MobiDB-lite"/>
    </source>
</evidence>
<evidence type="ECO:0000313" key="20">
    <source>
        <dbReference type="Proteomes" id="UP001153737"/>
    </source>
</evidence>
<dbReference type="Pfam" id="PF04695">
    <property type="entry name" value="Pex14_N"/>
    <property type="match status" value="1"/>
</dbReference>
<dbReference type="OrthoDB" id="441517at2759"/>
<evidence type="ECO:0000256" key="12">
    <source>
        <dbReference type="ARBA" id="ARBA00037847"/>
    </source>
</evidence>
<dbReference type="Proteomes" id="UP001153737">
    <property type="component" value="Chromosome 2"/>
</dbReference>
<evidence type="ECO:0000256" key="4">
    <source>
        <dbReference type="ARBA" id="ARBA00022692"/>
    </source>
</evidence>
<evidence type="ECO:0000313" key="19">
    <source>
        <dbReference type="EMBL" id="CAH1155876.1"/>
    </source>
</evidence>
<feature type="compositionally biased region" description="Basic and acidic residues" evidence="17">
    <location>
        <begin position="274"/>
        <end position="294"/>
    </location>
</feature>
<evidence type="ECO:0000256" key="5">
    <source>
        <dbReference type="ARBA" id="ARBA00022927"/>
    </source>
</evidence>
<evidence type="ECO:0000256" key="11">
    <source>
        <dbReference type="ARBA" id="ARBA00029502"/>
    </source>
</evidence>
<dbReference type="InterPro" id="IPR036388">
    <property type="entry name" value="WH-like_DNA-bd_sf"/>
</dbReference>
<evidence type="ECO:0000256" key="1">
    <source>
        <dbReference type="ARBA" id="ARBA00005443"/>
    </source>
</evidence>
<dbReference type="PANTHER" id="PTHR23058:SF0">
    <property type="entry name" value="PEROXISOMAL MEMBRANE PROTEIN PEX14"/>
    <property type="match status" value="1"/>
</dbReference>
<keyword evidence="6" id="KW-1133">Transmembrane helix</keyword>
<evidence type="ECO:0000256" key="8">
    <source>
        <dbReference type="ARBA" id="ARBA00023010"/>
    </source>
</evidence>
<keyword evidence="10 16" id="KW-0576">Peroxisome</keyword>
<keyword evidence="3" id="KW-0597">Phosphoprotein</keyword>
<keyword evidence="4" id="KW-0812">Transmembrane</keyword>
<comment type="subcellular location">
    <subcellularLocation>
        <location evidence="12">Endomembrane system</location>
        <topology evidence="12">Single-pass membrane protein</topology>
    </subcellularLocation>
    <subcellularLocation>
        <location evidence="13 16">Peroxisome membrane</location>
    </subcellularLocation>
</comment>
<dbReference type="GO" id="GO:0016560">
    <property type="term" value="P:protein import into peroxisome matrix, docking"/>
    <property type="evidence" value="ECO:0007669"/>
    <property type="project" value="UniProtKB-UniRule"/>
</dbReference>
<keyword evidence="2 16" id="KW-0813">Transport</keyword>
<comment type="similarity">
    <text evidence="1 16">Belongs to the peroxin-14 family.</text>
</comment>
<organism evidence="19 20">
    <name type="scientific">Phaedon cochleariae</name>
    <name type="common">Mustard beetle</name>
    <dbReference type="NCBI Taxonomy" id="80249"/>
    <lineage>
        <taxon>Eukaryota</taxon>
        <taxon>Metazoa</taxon>
        <taxon>Ecdysozoa</taxon>
        <taxon>Arthropoda</taxon>
        <taxon>Hexapoda</taxon>
        <taxon>Insecta</taxon>
        <taxon>Pterygota</taxon>
        <taxon>Neoptera</taxon>
        <taxon>Endopterygota</taxon>
        <taxon>Coleoptera</taxon>
        <taxon>Polyphaga</taxon>
        <taxon>Cucujiformia</taxon>
        <taxon>Chrysomeloidea</taxon>
        <taxon>Chrysomelidae</taxon>
        <taxon>Chrysomelinae</taxon>
        <taxon>Chrysomelini</taxon>
        <taxon>Phaedon</taxon>
    </lineage>
</organism>
<evidence type="ECO:0000256" key="15">
    <source>
        <dbReference type="ARBA" id="ARBA00065694"/>
    </source>
</evidence>
<comment type="function">
    <text evidence="14">Component of the PEX13-PEX14 docking complex, a translocon channel that specifically mediates the import of peroxisomal cargo proteins bound to PEX5 receptor. The PEX13-PEX14 docking complex forms a large import pore which can be opened to a diameter of about 9 nm. Mechanistically, PEX5 receptor along with cargo proteins associates with the PEX14 subunit of the PEX13-PEX14 docking complex in the cytosol, leading to the insertion of the receptor into the organelle membrane with the concomitant translocation of the cargo into the peroxisome matrix. Plays a key role for peroxisome movement through a direct interaction with tubulin.</text>
</comment>
<proteinExistence type="inferred from homology"/>
<dbReference type="InterPro" id="IPR006785">
    <property type="entry name" value="Pex14_N"/>
</dbReference>
<evidence type="ECO:0000256" key="16">
    <source>
        <dbReference type="RuleBase" id="RU367032"/>
    </source>
</evidence>
<evidence type="ECO:0000256" key="9">
    <source>
        <dbReference type="ARBA" id="ARBA00023136"/>
    </source>
</evidence>
<keyword evidence="7" id="KW-0007">Acetylation</keyword>
<dbReference type="EMBL" id="OU896708">
    <property type="protein sequence ID" value="CAH1155876.1"/>
    <property type="molecule type" value="Genomic_DNA"/>
</dbReference>
<evidence type="ECO:0000256" key="2">
    <source>
        <dbReference type="ARBA" id="ARBA00022448"/>
    </source>
</evidence>
<dbReference type="FunFam" id="1.10.10.10:FF:000296">
    <property type="entry name" value="Peroxisomal membrane protein PEX14"/>
    <property type="match status" value="1"/>
</dbReference>
<keyword evidence="8" id="KW-0811">Translocation</keyword>
<sequence>MASTTTVSDPLTNIPSVREEMIQTAIKFLENPNVVNTPLAQKQKFLQRKGLTDKEIQVACEKSGAYERHQEQSHLPPPRPIVPGTISHYQPYPFHLNFFDRLRDLVHNVAIFSIVAYVIHKFYERYISPFLFGKKKKSVKESIEDLDKNVKASVDQLKDDLQSVKVEVHKINESSENSTNRQLTDLKSEIASVKGLLLGRKQFPSVANSPVVPPSIPAWQMSSVSPDNHDENDRDAEERKEDLLEEVASGSGSSEPEHGMKTSESSLEIIYSSRDCDSESCHSRKSNRDDTDKD</sequence>
<name>A0A9P0DJE2_PHACE</name>
<evidence type="ECO:0000256" key="10">
    <source>
        <dbReference type="ARBA" id="ARBA00023140"/>
    </source>
</evidence>
<reference evidence="19" key="1">
    <citation type="submission" date="2022-01" db="EMBL/GenBank/DDBJ databases">
        <authorList>
            <person name="King R."/>
        </authorList>
    </citation>
    <scope>NUCLEOTIDE SEQUENCE</scope>
</reference>